<dbReference type="Pfam" id="PF13607">
    <property type="entry name" value="Succ_CoA_lig"/>
    <property type="match status" value="1"/>
</dbReference>
<name>A0A0H3A546_NITV4</name>
<dbReference type="InterPro" id="IPR016102">
    <property type="entry name" value="Succinyl-CoA_synth-like"/>
</dbReference>
<dbReference type="SUPFAM" id="SSF51735">
    <property type="entry name" value="NAD(P)-binding Rossmann-fold domains"/>
    <property type="match status" value="1"/>
</dbReference>
<dbReference type="Gene3D" id="3.30.470.20">
    <property type="entry name" value="ATP-grasp fold, B domain"/>
    <property type="match status" value="1"/>
</dbReference>
<dbReference type="Gene3D" id="3.40.50.261">
    <property type="entry name" value="Succinyl-CoA synthetase domains"/>
    <property type="match status" value="2"/>
</dbReference>
<dbReference type="PROSITE" id="PS51186">
    <property type="entry name" value="GNAT"/>
    <property type="match status" value="1"/>
</dbReference>
<dbReference type="GO" id="GO:0046872">
    <property type="term" value="F:metal ion binding"/>
    <property type="evidence" value="ECO:0007669"/>
    <property type="project" value="InterPro"/>
</dbReference>
<reference evidence="8" key="1">
    <citation type="journal article" date="2009" name="Environ. Microbiol.">
        <title>Contribution of mobile genetic elements to Desulfovibrio vulgaris genome plasticity.</title>
        <authorList>
            <person name="Walker C.B."/>
            <person name="Stolyar S."/>
            <person name="Chivian D."/>
            <person name="Pinel N."/>
            <person name="Gabster J.A."/>
            <person name="Dehal P.S."/>
            <person name="He Z."/>
            <person name="Yang Z.K."/>
            <person name="Yen H.C."/>
            <person name="Zhou J."/>
            <person name="Wall J.D."/>
            <person name="Hazen T.C."/>
            <person name="Arkin A.P."/>
            <person name="Stahl D.A."/>
        </authorList>
    </citation>
    <scope>NUCLEOTIDE SEQUENCE [LARGE SCALE GENOMIC DNA]</scope>
    <source>
        <strain evidence="8">DP4</strain>
    </source>
</reference>
<dbReference type="Gene3D" id="3.30.1490.20">
    <property type="entry name" value="ATP-grasp fold, A domain"/>
    <property type="match status" value="1"/>
</dbReference>
<evidence type="ECO:0000256" key="1">
    <source>
        <dbReference type="ARBA" id="ARBA00022598"/>
    </source>
</evidence>
<organism evidence="7 8">
    <name type="scientific">Nitratidesulfovibrio vulgaris (strain DP4)</name>
    <name type="common">Desulfovibrio vulgaris</name>
    <dbReference type="NCBI Taxonomy" id="391774"/>
    <lineage>
        <taxon>Bacteria</taxon>
        <taxon>Pseudomonadati</taxon>
        <taxon>Thermodesulfobacteriota</taxon>
        <taxon>Desulfovibrionia</taxon>
        <taxon>Desulfovibrionales</taxon>
        <taxon>Desulfovibrionaceae</taxon>
        <taxon>Nitratidesulfovibrio</taxon>
    </lineage>
</organism>
<evidence type="ECO:0000313" key="7">
    <source>
        <dbReference type="EMBL" id="ABM27423.1"/>
    </source>
</evidence>
<dbReference type="GO" id="GO:0005524">
    <property type="term" value="F:ATP binding"/>
    <property type="evidence" value="ECO:0007669"/>
    <property type="project" value="UniProtKB-UniRule"/>
</dbReference>
<proteinExistence type="predicted"/>
<dbReference type="PANTHER" id="PTHR43334:SF1">
    <property type="entry name" value="3-HYDROXYPROPIONATE--COA LIGASE [ADP-FORMING]"/>
    <property type="match status" value="1"/>
</dbReference>
<dbReference type="SMART" id="SM00881">
    <property type="entry name" value="CoA_binding"/>
    <property type="match status" value="1"/>
</dbReference>
<dbReference type="InterPro" id="IPR003781">
    <property type="entry name" value="CoA-bd"/>
</dbReference>
<dbReference type="Gene3D" id="3.40.50.720">
    <property type="entry name" value="NAD(P)-binding Rossmann-like Domain"/>
    <property type="match status" value="1"/>
</dbReference>
<evidence type="ECO:0000313" key="8">
    <source>
        <dbReference type="Proteomes" id="UP000009173"/>
    </source>
</evidence>
<dbReference type="SUPFAM" id="SSF52210">
    <property type="entry name" value="Succinyl-CoA synthetase domains"/>
    <property type="match status" value="2"/>
</dbReference>
<dbReference type="GO" id="GO:0016747">
    <property type="term" value="F:acyltransferase activity, transferring groups other than amino-acyl groups"/>
    <property type="evidence" value="ECO:0007669"/>
    <property type="project" value="InterPro"/>
</dbReference>
<sequence>MSHSPLEQMFKPTSVVVVGATADENTPGNRIMRNLLAGTFLGPVLPVNDTGEAVAGMPGHTAIDTLPLTPDLAIICSPPESVAEHIAELGKRGTRAVVVLSQGFYRYDGERREVQRNAVLQAARRHGVRVLGPNCLGFVSPAVGINASLMPRKALPGKVAFVSQSDSLFSTVLDWATSKKIGFSHCIALGDRYDIHFHDILDYLNSDVNTRAVLLYLETIDKARRFMSAARALARNKPVLVVKSGRSAEGAAAAAAHSGMPLGADDVYDAAFRRAGMLRVADIDTLFNAVEALALARPLKGERLAILTNGGSPGFIATDALIRGGGTLADLSDATCQLLDDSLGRDWSYWNPLVMRSSAGGELYARALNHLLEDRGVDAVLAMHVPSYAVPSEEVAEAVTKVARRSKKVVLTSWLGIDDAEAARRHFTAQGVPTFFTPDSAVRAFLNLVEFRRNQDLLMETPPSLPDDFMPDALAARRVVNDALEAKRQILDPAEARAVLEAYGIPVAEALHVREPREVVEAAVRLGYPVAIKVESPDVARRSVVGGVALDVKTDEEALDAALVTAERVCAQVPGARMTGFTVQRMCHIGAGSELAVETATDPVFGPVIRFGQGGAASETYPDRATGLPPLNLGLAQELMSRTRAGRTLRPAETGAVKLLLVKVSQLIIDIPEIFELEIDPLFADDDGIVALDAHIRIAWTTRSGTDQLAIRPYPRELEEHAHLRDGREVLLRPIRPEDEPDHWAFVEHLSAEDKRFRFFGNVAQLPRSEMVKLTQIDYDREMAFIARGPGEDGATTTLGVVRAMASPDNSEAEFAVAVRSDLKRQGLGRMLMEKIIRYCRTRGTRRIVGAALGDNKAMAELARAVGFVVSKNYDEDTWQLDLPLADPQDKSPDDARS</sequence>
<dbReference type="InterPro" id="IPR036291">
    <property type="entry name" value="NAD(P)-bd_dom_sf"/>
</dbReference>
<dbReference type="Proteomes" id="UP000009173">
    <property type="component" value="Chromosome"/>
</dbReference>
<keyword evidence="2 4" id="KW-0547">Nucleotide-binding</keyword>
<protein>
    <submittedName>
        <fullName evidence="7">GCN5-related N-acetyltransferase</fullName>
    </submittedName>
</protein>
<dbReference type="RefSeq" id="WP_010940229.1">
    <property type="nucleotide sequence ID" value="NC_008751.1"/>
</dbReference>
<evidence type="ECO:0000256" key="2">
    <source>
        <dbReference type="ARBA" id="ARBA00022741"/>
    </source>
</evidence>
<keyword evidence="3 4" id="KW-0067">ATP-binding</keyword>
<keyword evidence="7" id="KW-0808">Transferase</keyword>
<evidence type="ECO:0000256" key="3">
    <source>
        <dbReference type="ARBA" id="ARBA00022840"/>
    </source>
</evidence>
<dbReference type="InterPro" id="IPR051538">
    <property type="entry name" value="Acyl-CoA_Synth/Transferase"/>
</dbReference>
<evidence type="ECO:0000259" key="5">
    <source>
        <dbReference type="PROSITE" id="PS50975"/>
    </source>
</evidence>
<dbReference type="PROSITE" id="PS50975">
    <property type="entry name" value="ATP_GRASP"/>
    <property type="match status" value="1"/>
</dbReference>
<dbReference type="Pfam" id="PF00583">
    <property type="entry name" value="Acetyltransf_1"/>
    <property type="match status" value="1"/>
</dbReference>
<dbReference type="AlphaFoldDB" id="A0A0H3A546"/>
<dbReference type="InterPro" id="IPR000182">
    <property type="entry name" value="GNAT_dom"/>
</dbReference>
<dbReference type="SUPFAM" id="SSF55729">
    <property type="entry name" value="Acyl-CoA N-acyltransferases (Nat)"/>
    <property type="match status" value="1"/>
</dbReference>
<dbReference type="EMBL" id="CP000527">
    <property type="protein sequence ID" value="ABM27423.1"/>
    <property type="molecule type" value="Genomic_DNA"/>
</dbReference>
<accession>A0A0H3A546</accession>
<dbReference type="InterPro" id="IPR013815">
    <property type="entry name" value="ATP_grasp_subdomain_1"/>
</dbReference>
<dbReference type="InterPro" id="IPR032875">
    <property type="entry name" value="Succ_CoA_lig_flav_dom"/>
</dbReference>
<dbReference type="GO" id="GO:0016874">
    <property type="term" value="F:ligase activity"/>
    <property type="evidence" value="ECO:0007669"/>
    <property type="project" value="UniProtKB-KW"/>
</dbReference>
<evidence type="ECO:0000259" key="6">
    <source>
        <dbReference type="PROSITE" id="PS51186"/>
    </source>
</evidence>
<dbReference type="CDD" id="cd04301">
    <property type="entry name" value="NAT_SF"/>
    <property type="match status" value="1"/>
</dbReference>
<evidence type="ECO:0000256" key="4">
    <source>
        <dbReference type="PROSITE-ProRule" id="PRU00409"/>
    </source>
</evidence>
<dbReference type="Gene3D" id="3.40.630.30">
    <property type="match status" value="1"/>
</dbReference>
<dbReference type="HOGENOM" id="CLU_007415_0_2_7"/>
<dbReference type="SUPFAM" id="SSF56059">
    <property type="entry name" value="Glutathione synthetase ATP-binding domain-like"/>
    <property type="match status" value="1"/>
</dbReference>
<dbReference type="Pfam" id="PF13549">
    <property type="entry name" value="ATP-grasp_5"/>
    <property type="match status" value="1"/>
</dbReference>
<gene>
    <name evidence="7" type="ordered locus">Dvul_0400</name>
</gene>
<keyword evidence="1" id="KW-0436">Ligase</keyword>
<dbReference type="InterPro" id="IPR011761">
    <property type="entry name" value="ATP-grasp"/>
</dbReference>
<dbReference type="Pfam" id="PF13380">
    <property type="entry name" value="CoA_binding_2"/>
    <property type="match status" value="1"/>
</dbReference>
<dbReference type="KEGG" id="dvl:Dvul_0400"/>
<dbReference type="SMR" id="A0A0H3A546"/>
<feature type="domain" description="N-acetyltransferase" evidence="6">
    <location>
        <begin position="730"/>
        <end position="886"/>
    </location>
</feature>
<dbReference type="InterPro" id="IPR016181">
    <property type="entry name" value="Acyl_CoA_acyltransferase"/>
</dbReference>
<feature type="domain" description="ATP-grasp" evidence="5">
    <location>
        <begin position="497"/>
        <end position="533"/>
    </location>
</feature>
<dbReference type="PANTHER" id="PTHR43334">
    <property type="entry name" value="ACETATE--COA LIGASE [ADP-FORMING]"/>
    <property type="match status" value="1"/>
</dbReference>